<dbReference type="RefSeq" id="WP_342778600.1">
    <property type="nucleotide sequence ID" value="NZ_FXTM01000005.1"/>
</dbReference>
<name>A0A521BGL1_9BACT</name>
<dbReference type="SUPFAM" id="SSF53850">
    <property type="entry name" value="Periplasmic binding protein-like II"/>
    <property type="match status" value="1"/>
</dbReference>
<dbReference type="NCBIfam" id="TIGR03730">
    <property type="entry name" value="tungstate_WtpA"/>
    <property type="match status" value="1"/>
</dbReference>
<sequence>MMKYFHFILLFFAIFPFPSFSADKVNLIVFHAGSLTVPFEAAKKEFERLHPEIDVRLEPSGSVQAIRKVIDLKKPCDVVASADYSLIPKLMFPKFSNHVYAFARNELVLCYTNSSKYSNEINENNWYEILKKSNVKWGFSNPNLDPCGYRTLMALSLADFYYKKPIFESLLSNSNLSLAREQDGILITVPNSLKTNHHIFIRPKAVALLGLLESGTIDYAFEYKSVALQHKLKFVELPPEINLSSIKFKDFYSKVYVKLANGKLIKGKPIVYGITTVLGAPHPKEAKLWEDFIISGKGAEILRRNYQEPMYPPILIKK</sequence>
<dbReference type="GO" id="GO:1901359">
    <property type="term" value="F:tungstate binding"/>
    <property type="evidence" value="ECO:0007669"/>
    <property type="project" value="InterPro"/>
</dbReference>
<dbReference type="InterPro" id="IPR050682">
    <property type="entry name" value="ModA/WtpA"/>
</dbReference>
<dbReference type="CDD" id="cd13540">
    <property type="entry name" value="PBP2_ModA_WtpA"/>
    <property type="match status" value="1"/>
</dbReference>
<dbReference type="InterPro" id="IPR022498">
    <property type="entry name" value="ABC_trnspt_W-bd_WtpA"/>
</dbReference>
<dbReference type="PANTHER" id="PTHR30632">
    <property type="entry name" value="MOLYBDATE-BINDING PERIPLASMIC PROTEIN"/>
    <property type="match status" value="1"/>
</dbReference>
<keyword evidence="3" id="KW-1185">Reference proteome</keyword>
<reference evidence="2 3" key="1">
    <citation type="submission" date="2017-05" db="EMBL/GenBank/DDBJ databases">
        <authorList>
            <person name="Varghese N."/>
            <person name="Submissions S."/>
        </authorList>
    </citation>
    <scope>NUCLEOTIDE SEQUENCE [LARGE SCALE GENOMIC DNA]</scope>
    <source>
        <strain evidence="2 3">DSM 16304</strain>
    </source>
</reference>
<dbReference type="Proteomes" id="UP000317315">
    <property type="component" value="Unassembled WGS sequence"/>
</dbReference>
<accession>A0A521BGL1</accession>
<comment type="similarity">
    <text evidence="1">Belongs to the bacterial solute-binding protein 1 family. WtpA subfamily.</text>
</comment>
<gene>
    <name evidence="2" type="ORF">SAMN06269117_10555</name>
</gene>
<dbReference type="Gene3D" id="3.40.190.10">
    <property type="entry name" value="Periplasmic binding protein-like II"/>
    <property type="match status" value="2"/>
</dbReference>
<dbReference type="PANTHER" id="PTHR30632:SF16">
    <property type="entry name" value="MOLYBDATE_TUNGSTATE-BINDING PROTEIN WTPA"/>
    <property type="match status" value="1"/>
</dbReference>
<dbReference type="NCBIfam" id="NF003196">
    <property type="entry name" value="PRK04168.1"/>
    <property type="match status" value="1"/>
</dbReference>
<evidence type="ECO:0000313" key="3">
    <source>
        <dbReference type="Proteomes" id="UP000317315"/>
    </source>
</evidence>
<protein>
    <submittedName>
        <fullName evidence="2">Tungstate/molybdate binding protein</fullName>
    </submittedName>
</protein>
<evidence type="ECO:0000313" key="2">
    <source>
        <dbReference type="EMBL" id="SMO46223.1"/>
    </source>
</evidence>
<dbReference type="AlphaFoldDB" id="A0A521BGL1"/>
<organism evidence="2 3">
    <name type="scientific">Balnearium lithotrophicum</name>
    <dbReference type="NCBI Taxonomy" id="223788"/>
    <lineage>
        <taxon>Bacteria</taxon>
        <taxon>Pseudomonadati</taxon>
        <taxon>Aquificota</taxon>
        <taxon>Aquificia</taxon>
        <taxon>Desulfurobacteriales</taxon>
        <taxon>Desulfurobacteriaceae</taxon>
        <taxon>Balnearium</taxon>
    </lineage>
</organism>
<dbReference type="EMBL" id="FXTM01000005">
    <property type="protein sequence ID" value="SMO46223.1"/>
    <property type="molecule type" value="Genomic_DNA"/>
</dbReference>
<proteinExistence type="inferred from homology"/>
<evidence type="ECO:0000256" key="1">
    <source>
        <dbReference type="ARBA" id="ARBA00009438"/>
    </source>
</evidence>
<dbReference type="Pfam" id="PF13531">
    <property type="entry name" value="SBP_bac_11"/>
    <property type="match status" value="1"/>
</dbReference>
<dbReference type="GO" id="GO:0015689">
    <property type="term" value="P:molybdate ion transport"/>
    <property type="evidence" value="ECO:0007669"/>
    <property type="project" value="TreeGrafter"/>
</dbReference>
<dbReference type="GO" id="GO:0030973">
    <property type="term" value="F:molybdate ion binding"/>
    <property type="evidence" value="ECO:0007669"/>
    <property type="project" value="TreeGrafter"/>
</dbReference>